<protein>
    <recommendedName>
        <fullName evidence="3">DUF177 domain-containing protein</fullName>
    </recommendedName>
</protein>
<dbReference type="EMBL" id="NISK01000001">
    <property type="protein sequence ID" value="OWQ99082.1"/>
    <property type="molecule type" value="Genomic_DNA"/>
</dbReference>
<dbReference type="RefSeq" id="WP_088439806.1">
    <property type="nucleotide sequence ID" value="NZ_BMMC01000004.1"/>
</dbReference>
<evidence type="ECO:0000313" key="2">
    <source>
        <dbReference type="Proteomes" id="UP000197361"/>
    </source>
</evidence>
<dbReference type="Pfam" id="PF02620">
    <property type="entry name" value="YceD"/>
    <property type="match status" value="1"/>
</dbReference>
<comment type="caution">
    <text evidence="1">The sequence shown here is derived from an EMBL/GenBank/DDBJ whole genome shotgun (WGS) entry which is preliminary data.</text>
</comment>
<sequence>MSDAPEFSLILTLADAAQGRSVAVEAGAEARTRIAQRLELIAVDRFAVTAEIRTVAGGIGAKGTVDASVVQPCAATGLPVPARLSEPFDLRFLRDIDAPVDAEEEIEISSEDCDLLPLDGDRVDLGEAAVQTLSLALDPFPRHPDAHRVLAEKGVLSEEAAGPFAALAKLSGTPNL</sequence>
<dbReference type="OrthoDB" id="8443793at2"/>
<reference evidence="1 2" key="1">
    <citation type="journal article" date="2010" name="Int. J. Syst. Evol. Microbiol.">
        <title>Sphingopyxis bauzanensis sp. nov., a psychrophilic bacterium isolated from soil.</title>
        <authorList>
            <person name="Zhang D.C."/>
            <person name="Liu H.C."/>
            <person name="Xin Y.H."/>
            <person name="Zhou Y.G."/>
            <person name="Schinner F."/>
            <person name="Margesin R."/>
        </authorList>
    </citation>
    <scope>NUCLEOTIDE SEQUENCE [LARGE SCALE GENOMIC DNA]</scope>
    <source>
        <strain evidence="1 2">DSM 22271</strain>
    </source>
</reference>
<evidence type="ECO:0000313" key="1">
    <source>
        <dbReference type="EMBL" id="OWQ99082.1"/>
    </source>
</evidence>
<proteinExistence type="predicted"/>
<evidence type="ECO:0008006" key="3">
    <source>
        <dbReference type="Google" id="ProtNLM"/>
    </source>
</evidence>
<gene>
    <name evidence="1" type="ORF">CDQ92_02630</name>
</gene>
<name>A0A246K0P7_9SPHN</name>
<organism evidence="1 2">
    <name type="scientific">Sphingopyxis bauzanensis</name>
    <dbReference type="NCBI Taxonomy" id="651663"/>
    <lineage>
        <taxon>Bacteria</taxon>
        <taxon>Pseudomonadati</taxon>
        <taxon>Pseudomonadota</taxon>
        <taxon>Alphaproteobacteria</taxon>
        <taxon>Sphingomonadales</taxon>
        <taxon>Sphingomonadaceae</taxon>
        <taxon>Sphingopyxis</taxon>
    </lineage>
</organism>
<dbReference type="AlphaFoldDB" id="A0A246K0P7"/>
<dbReference type="Proteomes" id="UP000197361">
    <property type="component" value="Unassembled WGS sequence"/>
</dbReference>
<accession>A0A246K0P7</accession>
<keyword evidence="2" id="KW-1185">Reference proteome</keyword>
<dbReference type="InterPro" id="IPR003772">
    <property type="entry name" value="YceD"/>
</dbReference>